<dbReference type="PROSITE" id="PS00393">
    <property type="entry name" value="PEPCASE_2"/>
    <property type="match status" value="1"/>
</dbReference>
<sequence length="900" mass="101151">MRLDILSNPKDEPLAADAEFLTQSLFKLLHNETTEIVLNTVKQLAESDDSSAIIEEVLPKLSERQTQNLILACGLFSQMLNIAEDVHHERRRLAHEHAGSSAASGSVADTVRKLKAHQISSEALQKQLDQTHIAAVLTAHPTEVQRQATLNFHRRIRTLLPRYERCNSAEELEELQREVDATLLALWQTSETRHFKVTVKNEINNGVSIFPLSFFHALPKLYRSMEKEFQTAYPDIRIPDILQIGGWIGGDRDGNPFVSAETLRHAFKQHADTVFHYYRRQLAELYHDLPLSIRRVNVSDEVLALSALSPDTEIAHEEEPYRRAIAYIMSRLIARGHEIGLTLGCKFGLGKPYRNVEEFIADLNAMRQSLRDNGSTMLADARLADIIRTASVFGFYMMPLDLRQHAAKHAEVVAELFRHAGLEDYAGLSEAEKQNVLLRELHNQRPLYSPYIDYSEHTCHELAIFHEARKVKNELGEKAINQSIISNCEHPSDLLALALLLQESGLLVLENGKPVSRINIVPLFETIEALENACAVMDTLFNLPWYRDLLASRDNIQEIMLGYSDSNKDGGYVTSSWGLYQAEQGLVELFRRHGIRMRLFHGRGGSVGRGGGPSYQAILAQPEGSVGGQIRITEQGEVITAKYADAGNAHRNLETLVAATLEASLLPQHQDPDSTLMQALSDSAFKHYRALITCDGFIDYFLQTSPIQEIATLNLGSRPASRKTLARIQDLRAIPWVFSWTQNRLMLPAWYGFGSAVEELCQADSGRLKDLQQHAQNNPFFQTMLSNMEQVMAKTDLTLAENYAGLSQSPERAAEIFAMIKQEYLKSRQALMDILQTEELLSDNRSLARSLALRIPYLNALGGLQIALLKRLRQDPENAHLLQMVHLTINGVAQGLRNTG</sequence>
<evidence type="ECO:0000256" key="6">
    <source>
        <dbReference type="ARBA" id="ARBA00022842"/>
    </source>
</evidence>
<evidence type="ECO:0000256" key="12">
    <source>
        <dbReference type="PROSITE-ProRule" id="PRU10112"/>
    </source>
</evidence>
<feature type="active site" evidence="10 12">
    <location>
        <position position="568"/>
    </location>
</feature>
<dbReference type="NCBIfam" id="NF000584">
    <property type="entry name" value="PRK00009.1"/>
    <property type="match status" value="1"/>
</dbReference>
<dbReference type="InterPro" id="IPR015813">
    <property type="entry name" value="Pyrv/PenolPyrv_kinase-like_dom"/>
</dbReference>
<comment type="subunit">
    <text evidence="10">Homotetramer.</text>
</comment>
<evidence type="ECO:0000256" key="9">
    <source>
        <dbReference type="ARBA" id="ARBA00048995"/>
    </source>
</evidence>
<evidence type="ECO:0000256" key="7">
    <source>
        <dbReference type="ARBA" id="ARBA00023239"/>
    </source>
</evidence>
<comment type="catalytic activity">
    <reaction evidence="9 10">
        <text>oxaloacetate + phosphate = phosphoenolpyruvate + hydrogencarbonate</text>
        <dbReference type="Rhea" id="RHEA:28370"/>
        <dbReference type="ChEBI" id="CHEBI:16452"/>
        <dbReference type="ChEBI" id="CHEBI:17544"/>
        <dbReference type="ChEBI" id="CHEBI:43474"/>
        <dbReference type="ChEBI" id="CHEBI:58702"/>
        <dbReference type="EC" id="4.1.1.31"/>
    </reaction>
</comment>
<dbReference type="PANTHER" id="PTHR30523:SF6">
    <property type="entry name" value="PHOSPHOENOLPYRUVATE CARBOXYLASE"/>
    <property type="match status" value="1"/>
</dbReference>
<dbReference type="Pfam" id="PF00311">
    <property type="entry name" value="PEPcase"/>
    <property type="match status" value="1"/>
</dbReference>
<evidence type="ECO:0000256" key="3">
    <source>
        <dbReference type="ARBA" id="ARBA00008346"/>
    </source>
</evidence>
<dbReference type="Gene3D" id="1.20.1440.90">
    <property type="entry name" value="Phosphoenolpyruvate/pyruvate domain"/>
    <property type="match status" value="1"/>
</dbReference>
<comment type="similarity">
    <text evidence="3 10">Belongs to the PEPCase type 1 family.</text>
</comment>
<evidence type="ECO:0000256" key="1">
    <source>
        <dbReference type="ARBA" id="ARBA00001946"/>
    </source>
</evidence>
<evidence type="ECO:0000256" key="4">
    <source>
        <dbReference type="ARBA" id="ARBA00012305"/>
    </source>
</evidence>
<dbReference type="SUPFAM" id="SSF51621">
    <property type="entry name" value="Phosphoenolpyruvate/pyruvate domain"/>
    <property type="match status" value="1"/>
</dbReference>
<dbReference type="InterPro" id="IPR033129">
    <property type="entry name" value="PEPCASE_His_AS"/>
</dbReference>
<dbReference type="HAMAP" id="MF_00595">
    <property type="entry name" value="PEPcase_type1"/>
    <property type="match status" value="1"/>
</dbReference>
<dbReference type="InterPro" id="IPR018129">
    <property type="entry name" value="PEP_COase_Lys_AS"/>
</dbReference>
<keyword evidence="7 10" id="KW-0456">Lyase</keyword>
<feature type="active site" evidence="10 11">
    <location>
        <position position="140"/>
    </location>
</feature>
<comment type="function">
    <text evidence="2 10">Forms oxaloacetate, a four-carbon dicarboxylic acid source for the tricarboxylic acid cycle.</text>
</comment>
<evidence type="ECO:0000313" key="14">
    <source>
        <dbReference type="Proteomes" id="UP000193346"/>
    </source>
</evidence>
<dbReference type="RefSeq" id="WP_085418126.1">
    <property type="nucleotide sequence ID" value="NZ_CP091509.1"/>
</dbReference>
<dbReference type="EMBL" id="MTAC01000008">
    <property type="protein sequence ID" value="OSI35633.1"/>
    <property type="molecule type" value="Genomic_DNA"/>
</dbReference>
<protein>
    <recommendedName>
        <fullName evidence="5 10">Phosphoenolpyruvate carboxylase</fullName>
        <shortName evidence="10">PEPC</shortName>
        <shortName evidence="10">PEPCase</shortName>
        <ecNumber evidence="4 10">4.1.1.31</ecNumber>
    </recommendedName>
</protein>
<comment type="caution">
    <text evidence="13">The sequence shown here is derived from an EMBL/GenBank/DDBJ whole genome shotgun (WGS) entry which is preliminary data.</text>
</comment>
<evidence type="ECO:0000313" key="13">
    <source>
        <dbReference type="EMBL" id="OSI35633.1"/>
    </source>
</evidence>
<dbReference type="PANTHER" id="PTHR30523">
    <property type="entry name" value="PHOSPHOENOLPYRUVATE CARBOXYLASE"/>
    <property type="match status" value="1"/>
</dbReference>
<evidence type="ECO:0000256" key="8">
    <source>
        <dbReference type="ARBA" id="ARBA00023300"/>
    </source>
</evidence>
<evidence type="ECO:0000256" key="2">
    <source>
        <dbReference type="ARBA" id="ARBA00003670"/>
    </source>
</evidence>
<name>A0ABX3WNQ3_9NEIS</name>
<keyword evidence="6 10" id="KW-0460">Magnesium</keyword>
<proteinExistence type="inferred from homology"/>
<dbReference type="PROSITE" id="PS00781">
    <property type="entry name" value="PEPCASE_1"/>
    <property type="match status" value="1"/>
</dbReference>
<keyword evidence="8 10" id="KW-0120">Carbon dioxide fixation</keyword>
<evidence type="ECO:0000256" key="10">
    <source>
        <dbReference type="HAMAP-Rule" id="MF_00595"/>
    </source>
</evidence>
<comment type="cofactor">
    <cofactor evidence="1 10">
        <name>Mg(2+)</name>
        <dbReference type="ChEBI" id="CHEBI:18420"/>
    </cofactor>
</comment>
<evidence type="ECO:0000256" key="11">
    <source>
        <dbReference type="PROSITE-ProRule" id="PRU10111"/>
    </source>
</evidence>
<evidence type="ECO:0000256" key="5">
    <source>
        <dbReference type="ARBA" id="ARBA00022419"/>
    </source>
</evidence>
<dbReference type="EC" id="4.1.1.31" evidence="4 10"/>
<dbReference type="InterPro" id="IPR022805">
    <property type="entry name" value="PEP_COase_bac/pln-type"/>
</dbReference>
<accession>A0ABX3WNQ3</accession>
<organism evidence="13 14">
    <name type="scientific">Neisseria dumasiana</name>
    <dbReference type="NCBI Taxonomy" id="1931275"/>
    <lineage>
        <taxon>Bacteria</taxon>
        <taxon>Pseudomonadati</taxon>
        <taxon>Pseudomonadota</taxon>
        <taxon>Betaproteobacteria</taxon>
        <taxon>Neisseriales</taxon>
        <taxon>Neisseriaceae</taxon>
        <taxon>Neisseria</taxon>
    </lineage>
</organism>
<dbReference type="PRINTS" id="PR00150">
    <property type="entry name" value="PEPCARBXLASE"/>
</dbReference>
<reference evidence="13 14" key="1">
    <citation type="submission" date="2017-01" db="EMBL/GenBank/DDBJ databases">
        <authorList>
            <person name="Wolfgang W.J."/>
            <person name="Cole J."/>
            <person name="Wroblewski D."/>
            <person name="Mcginnis J."/>
            <person name="Musser K.A."/>
        </authorList>
    </citation>
    <scope>NUCLEOTIDE SEQUENCE [LARGE SCALE GENOMIC DNA]</scope>
    <source>
        <strain evidence="13 14">93087</strain>
    </source>
</reference>
<gene>
    <name evidence="10" type="primary">ppc</name>
    <name evidence="13" type="ORF">BV913_04330</name>
</gene>
<dbReference type="InterPro" id="IPR021135">
    <property type="entry name" value="PEP_COase"/>
</dbReference>
<keyword evidence="14" id="KW-1185">Reference proteome</keyword>
<dbReference type="Proteomes" id="UP000193346">
    <property type="component" value="Unassembled WGS sequence"/>
</dbReference>